<dbReference type="InterPro" id="IPR011541">
    <property type="entry name" value="Ni/Co_transpt_high_affinity"/>
</dbReference>
<keyword evidence="12" id="KW-0170">Cobalt</keyword>
<evidence type="ECO:0000256" key="11">
    <source>
        <dbReference type="ARBA" id="ARBA00023136"/>
    </source>
</evidence>
<keyword evidence="11 13" id="KW-0472">Membrane</keyword>
<evidence type="ECO:0000256" key="6">
    <source>
        <dbReference type="ARBA" id="ARBA00022596"/>
    </source>
</evidence>
<evidence type="ECO:0000256" key="13">
    <source>
        <dbReference type="RuleBase" id="RU362101"/>
    </source>
</evidence>
<dbReference type="Pfam" id="PF03824">
    <property type="entry name" value="NicO"/>
    <property type="match status" value="1"/>
</dbReference>
<comment type="function">
    <text evidence="1">Efflux system for nickel and cobalt.</text>
</comment>
<feature type="transmembrane region" description="Helical" evidence="13">
    <location>
        <begin position="201"/>
        <end position="221"/>
    </location>
</feature>
<feature type="transmembrane region" description="Helical" evidence="13">
    <location>
        <begin position="53"/>
        <end position="73"/>
    </location>
</feature>
<feature type="transmembrane region" description="Helical" evidence="13">
    <location>
        <begin position="267"/>
        <end position="284"/>
    </location>
</feature>
<dbReference type="EMBL" id="BMGI01000001">
    <property type="protein sequence ID" value="GGD26474.1"/>
    <property type="molecule type" value="Genomic_DNA"/>
</dbReference>
<evidence type="ECO:0000256" key="7">
    <source>
        <dbReference type="ARBA" id="ARBA00022692"/>
    </source>
</evidence>
<dbReference type="Proteomes" id="UP000617355">
    <property type="component" value="Unassembled WGS sequence"/>
</dbReference>
<reference evidence="15" key="1">
    <citation type="journal article" date="2019" name="Int. J. Syst. Evol. Microbiol.">
        <title>The Global Catalogue of Microorganisms (GCM) 10K type strain sequencing project: providing services to taxonomists for standard genome sequencing and annotation.</title>
        <authorList>
            <consortium name="The Broad Institute Genomics Platform"/>
            <consortium name="The Broad Institute Genome Sequencing Center for Infectious Disease"/>
            <person name="Wu L."/>
            <person name="Ma J."/>
        </authorList>
    </citation>
    <scope>NUCLEOTIDE SEQUENCE [LARGE SCALE GENOMIC DNA]</scope>
    <source>
        <strain evidence="15">CGMCC 1.12922</strain>
    </source>
</reference>
<dbReference type="InterPro" id="IPR051224">
    <property type="entry name" value="NiCoT_RcnA"/>
</dbReference>
<evidence type="ECO:0000313" key="14">
    <source>
        <dbReference type="EMBL" id="GGD26474.1"/>
    </source>
</evidence>
<name>A0ABQ1QHV5_9RHOB</name>
<evidence type="ECO:0000256" key="3">
    <source>
        <dbReference type="ARBA" id="ARBA00022426"/>
    </source>
</evidence>
<evidence type="ECO:0000256" key="2">
    <source>
        <dbReference type="ARBA" id="ARBA00004651"/>
    </source>
</evidence>
<evidence type="ECO:0000256" key="5">
    <source>
        <dbReference type="ARBA" id="ARBA00022475"/>
    </source>
</evidence>
<dbReference type="PANTHER" id="PTHR40659:SF1">
    <property type="entry name" value="NICKEL_COBALT EFFLUX SYSTEM RCNA"/>
    <property type="match status" value="1"/>
</dbReference>
<keyword evidence="6" id="KW-0533">Nickel</keyword>
<comment type="similarity">
    <text evidence="13">Belongs to the NiCoT transporter (TC 2.A.52) family.</text>
</comment>
<comment type="subcellular location">
    <subcellularLocation>
        <location evidence="2 13">Cell membrane</location>
        <topology evidence="2 13">Multi-pass membrane protein</topology>
    </subcellularLocation>
</comment>
<sequence length="285" mass="28966">MRQLILALCVIALALAALWAFGGIGAARAAILAAQREFQDTLAQGVRALKAGAPGAALGLISLGFVYGVLHAAGPGHGKTVLGAWAFSSRATLWRVAAITLAANLAQATTAVVLVLGGAMLFDLGREALVGMAEGPVTRIGDLLIAALGAWLVWRGARGFWRMREGARHHRDEACAHDHAPNPEAAARAGWGEALMLIGGVALRPCTGALFVMLLTVMIGAPLAGIAATYAIGLGTALVTLAVALTSANLRDGIAGVGAGRAAQLRAFGHGAELFLGALVVILVV</sequence>
<evidence type="ECO:0000256" key="10">
    <source>
        <dbReference type="ARBA" id="ARBA00023112"/>
    </source>
</evidence>
<evidence type="ECO:0000256" key="1">
    <source>
        <dbReference type="ARBA" id="ARBA00002510"/>
    </source>
</evidence>
<comment type="caution">
    <text evidence="14">The sequence shown here is derived from an EMBL/GenBank/DDBJ whole genome shotgun (WGS) entry which is preliminary data.</text>
</comment>
<feature type="transmembrane region" description="Helical" evidence="13">
    <location>
        <begin position="227"/>
        <end position="246"/>
    </location>
</feature>
<keyword evidence="9" id="KW-0406">Ion transport</keyword>
<evidence type="ECO:0000313" key="15">
    <source>
        <dbReference type="Proteomes" id="UP000617355"/>
    </source>
</evidence>
<keyword evidence="5" id="KW-1003">Cell membrane</keyword>
<keyword evidence="8 13" id="KW-1133">Transmembrane helix</keyword>
<dbReference type="PANTHER" id="PTHR40659">
    <property type="entry name" value="NICKEL/COBALT EFFLUX SYSTEM RCNA"/>
    <property type="match status" value="1"/>
</dbReference>
<dbReference type="RefSeq" id="WP_188526358.1">
    <property type="nucleotide sequence ID" value="NZ_BMGI01000001.1"/>
</dbReference>
<keyword evidence="4 13" id="KW-0813">Transport</keyword>
<gene>
    <name evidence="14" type="ORF">GCM10011358_08590</name>
</gene>
<feature type="transmembrane region" description="Helical" evidence="13">
    <location>
        <begin position="136"/>
        <end position="154"/>
    </location>
</feature>
<proteinExistence type="inferred from homology"/>
<organism evidence="14 15">
    <name type="scientific">Sinisalibacter lacisalsi</name>
    <dbReference type="NCBI Taxonomy" id="1526570"/>
    <lineage>
        <taxon>Bacteria</taxon>
        <taxon>Pseudomonadati</taxon>
        <taxon>Pseudomonadota</taxon>
        <taxon>Alphaproteobacteria</taxon>
        <taxon>Rhodobacterales</taxon>
        <taxon>Roseobacteraceae</taxon>
        <taxon>Sinisalibacter</taxon>
    </lineage>
</organism>
<evidence type="ECO:0000256" key="8">
    <source>
        <dbReference type="ARBA" id="ARBA00022989"/>
    </source>
</evidence>
<keyword evidence="3" id="KW-0171">Cobalt transport</keyword>
<keyword evidence="15" id="KW-1185">Reference proteome</keyword>
<protein>
    <recommendedName>
        <fullName evidence="13">Nickel/cobalt efflux system</fullName>
    </recommendedName>
</protein>
<feature type="transmembrane region" description="Helical" evidence="13">
    <location>
        <begin position="93"/>
        <end position="116"/>
    </location>
</feature>
<accession>A0ABQ1QHV5</accession>
<evidence type="ECO:0000256" key="12">
    <source>
        <dbReference type="ARBA" id="ARBA00023285"/>
    </source>
</evidence>
<keyword evidence="7 13" id="KW-0812">Transmembrane</keyword>
<keyword evidence="10" id="KW-0921">Nickel transport</keyword>
<evidence type="ECO:0000256" key="4">
    <source>
        <dbReference type="ARBA" id="ARBA00022448"/>
    </source>
</evidence>
<evidence type="ECO:0000256" key="9">
    <source>
        <dbReference type="ARBA" id="ARBA00023065"/>
    </source>
</evidence>